<sequence length="668" mass="77396">MPPKPPEYQYYSKGSGLEYYNIDFSLPNQLRLAGAPAPSNLQSPNSTPSKDPIARKLRLRRKHRESAKDDDSNQAKVLKGMSELVKDRNHKMYHSSTIDLNLKPKRWDESLEKPQLDYSEFFDSHVGQSPGLFIWEIENFLPNIIDEEFYGKFYEADCYIILRTFTDENQSLDWQIFYWIGANAPLDKKACSAIHAVNLRNYLGAQCRTIREEQNDESQEFLSVFPAGIMYIEGGRTPSGFFTVEETEIIHRMYRLHELPNLQRQLYLETVPIETQSLDSKFVFVLDAGYIIYVWNGKKAKNTMKQKGRLLAEKINKEERKNKAEIVFCVQNDEPEEFWKEILGYNKQKHSITSEDFDEPVLLEEDFIKKRNSVVINDNPELENFKPFHPILYLVGLGMGFLEISQVDFKEGKLKPSLLEPKNVYILDCSSDLFVWFGRKSPRLVKAAALKLSRELCSMINRPDFSLITRCLQGTEPQIFKSKFNSWDNVIAVDFTRTADSVARTGSNLHQWMSKQDVKIDTSALFMLRQPELEKENAKQLAEEWNDELEMIEVLVLEGINAGVAYVWIGEKCDPDEAKLAEKIALDLYNTENYRVSILNEGEEPEEFWQGLDGKKQYDKDCSFMKYTRLFRCSNDKGYFSISEKCSDFCQDDLADDDIMILDNGTQV</sequence>
<dbReference type="InterPro" id="IPR029006">
    <property type="entry name" value="ADF-H/Gelsolin-like_dom_sf"/>
</dbReference>
<keyword evidence="6" id="KW-1185">Reference proteome</keyword>
<dbReference type="GO" id="GO:0008154">
    <property type="term" value="P:actin polymerization or depolymerization"/>
    <property type="evidence" value="ECO:0007669"/>
    <property type="project" value="TreeGrafter"/>
</dbReference>
<evidence type="ECO:0000256" key="1">
    <source>
        <dbReference type="ARBA" id="ARBA00022737"/>
    </source>
</evidence>
<keyword evidence="2" id="KW-0175">Coiled coil</keyword>
<dbReference type="PANTHER" id="PTHR11977">
    <property type="entry name" value="VILLIN"/>
    <property type="match status" value="1"/>
</dbReference>
<protein>
    <recommendedName>
        <fullName evidence="4">Gelsolin-like domain-containing protein</fullName>
    </recommendedName>
</protein>
<dbReference type="FunFam" id="3.40.20.10:FF:000031">
    <property type="entry name" value="protein flightless-1 homolog isoform X1"/>
    <property type="match status" value="1"/>
</dbReference>
<dbReference type="CDD" id="cd11290">
    <property type="entry name" value="gelsolin_S1_like"/>
    <property type="match status" value="1"/>
</dbReference>
<dbReference type="Gene3D" id="3.40.20.10">
    <property type="entry name" value="Severin"/>
    <property type="match status" value="5"/>
</dbReference>
<dbReference type="CDD" id="cd11280">
    <property type="entry name" value="gelsolin_like"/>
    <property type="match status" value="1"/>
</dbReference>
<dbReference type="GO" id="GO:0005737">
    <property type="term" value="C:cytoplasm"/>
    <property type="evidence" value="ECO:0007669"/>
    <property type="project" value="TreeGrafter"/>
</dbReference>
<feature type="coiled-coil region" evidence="2">
    <location>
        <begin position="528"/>
        <end position="555"/>
    </location>
</feature>
<evidence type="ECO:0000313" key="6">
    <source>
        <dbReference type="Proteomes" id="UP001291623"/>
    </source>
</evidence>
<feature type="compositionally biased region" description="Polar residues" evidence="3">
    <location>
        <begin position="39"/>
        <end position="49"/>
    </location>
</feature>
<dbReference type="SMART" id="SM00262">
    <property type="entry name" value="GEL"/>
    <property type="match status" value="4"/>
</dbReference>
<dbReference type="Proteomes" id="UP001291623">
    <property type="component" value="Unassembled WGS sequence"/>
</dbReference>
<proteinExistence type="predicted"/>
<feature type="domain" description="Gelsolin-like" evidence="4">
    <location>
        <begin position="148"/>
        <end position="222"/>
    </location>
</feature>
<accession>A0AAE1QRN8</accession>
<dbReference type="Pfam" id="PF00626">
    <property type="entry name" value="Gelsolin"/>
    <property type="match status" value="3"/>
</dbReference>
<dbReference type="GO" id="GO:0005546">
    <property type="term" value="F:phosphatidylinositol-4,5-bisphosphate binding"/>
    <property type="evidence" value="ECO:0007669"/>
    <property type="project" value="TreeGrafter"/>
</dbReference>
<dbReference type="GO" id="GO:0015629">
    <property type="term" value="C:actin cytoskeleton"/>
    <property type="evidence" value="ECO:0007669"/>
    <property type="project" value="TreeGrafter"/>
</dbReference>
<dbReference type="GO" id="GO:0051015">
    <property type="term" value="F:actin filament binding"/>
    <property type="evidence" value="ECO:0007669"/>
    <property type="project" value="InterPro"/>
</dbReference>
<reference evidence="5" key="1">
    <citation type="submission" date="2023-12" db="EMBL/GenBank/DDBJ databases">
        <title>Genome assembly of Anisodus tanguticus.</title>
        <authorList>
            <person name="Wang Y.-J."/>
        </authorList>
    </citation>
    <scope>NUCLEOTIDE SEQUENCE</scope>
    <source>
        <strain evidence="5">KB-2021</strain>
        <tissue evidence="5">Leaf</tissue>
    </source>
</reference>
<dbReference type="GO" id="GO:0051014">
    <property type="term" value="P:actin filament severing"/>
    <property type="evidence" value="ECO:0007669"/>
    <property type="project" value="TreeGrafter"/>
</dbReference>
<dbReference type="PRINTS" id="PR00597">
    <property type="entry name" value="GELSOLIN"/>
</dbReference>
<evidence type="ECO:0000259" key="4">
    <source>
        <dbReference type="Pfam" id="PF00626"/>
    </source>
</evidence>
<dbReference type="AlphaFoldDB" id="A0AAE1QRN8"/>
<dbReference type="PANTHER" id="PTHR11977:SF51">
    <property type="entry name" value="PROTEIN FLIGHTLESS-1 HOMOLOG"/>
    <property type="match status" value="1"/>
</dbReference>
<feature type="domain" description="Gelsolin-like" evidence="4">
    <location>
        <begin position="269"/>
        <end position="339"/>
    </location>
</feature>
<dbReference type="InterPro" id="IPR007122">
    <property type="entry name" value="Villin/Gelsolin"/>
</dbReference>
<evidence type="ECO:0000313" key="5">
    <source>
        <dbReference type="EMBL" id="KAK4336872.1"/>
    </source>
</evidence>
<name>A0AAE1QRN8_9SOLA</name>
<dbReference type="SUPFAM" id="SSF55753">
    <property type="entry name" value="Actin depolymerizing proteins"/>
    <property type="match status" value="5"/>
</dbReference>
<keyword evidence="1" id="KW-0677">Repeat</keyword>
<gene>
    <name evidence="5" type="ORF">RND71_043907</name>
</gene>
<organism evidence="5 6">
    <name type="scientific">Anisodus tanguticus</name>
    <dbReference type="NCBI Taxonomy" id="243964"/>
    <lineage>
        <taxon>Eukaryota</taxon>
        <taxon>Viridiplantae</taxon>
        <taxon>Streptophyta</taxon>
        <taxon>Embryophyta</taxon>
        <taxon>Tracheophyta</taxon>
        <taxon>Spermatophyta</taxon>
        <taxon>Magnoliopsida</taxon>
        <taxon>eudicotyledons</taxon>
        <taxon>Gunneridae</taxon>
        <taxon>Pentapetalae</taxon>
        <taxon>asterids</taxon>
        <taxon>lamiids</taxon>
        <taxon>Solanales</taxon>
        <taxon>Solanaceae</taxon>
        <taxon>Solanoideae</taxon>
        <taxon>Hyoscyameae</taxon>
        <taxon>Anisodus</taxon>
    </lineage>
</organism>
<dbReference type="InterPro" id="IPR007123">
    <property type="entry name" value="Gelsolin-like_dom"/>
</dbReference>
<feature type="region of interest" description="Disordered" evidence="3">
    <location>
        <begin position="32"/>
        <end position="53"/>
    </location>
</feature>
<dbReference type="EMBL" id="JAVYJV010000081">
    <property type="protein sequence ID" value="KAK4336872.1"/>
    <property type="molecule type" value="Genomic_DNA"/>
</dbReference>
<evidence type="ECO:0000256" key="2">
    <source>
        <dbReference type="SAM" id="Coils"/>
    </source>
</evidence>
<evidence type="ECO:0000256" key="3">
    <source>
        <dbReference type="SAM" id="MobiDB-lite"/>
    </source>
</evidence>
<dbReference type="GO" id="GO:0005634">
    <property type="term" value="C:nucleus"/>
    <property type="evidence" value="ECO:0007669"/>
    <property type="project" value="TreeGrafter"/>
</dbReference>
<comment type="caution">
    <text evidence="5">The sequence shown here is derived from an EMBL/GenBank/DDBJ whole genome shotgun (WGS) entry which is preliminary data.</text>
</comment>
<feature type="domain" description="Gelsolin-like" evidence="4">
    <location>
        <begin position="407"/>
        <end position="480"/>
    </location>
</feature>
<dbReference type="CDD" id="cd11292">
    <property type="entry name" value="gelsolin_S3_like"/>
    <property type="match status" value="1"/>
</dbReference>
<dbReference type="GO" id="GO:0051016">
    <property type="term" value="P:barbed-end actin filament capping"/>
    <property type="evidence" value="ECO:0007669"/>
    <property type="project" value="TreeGrafter"/>
</dbReference>